<dbReference type="Proteomes" id="UP000606889">
    <property type="component" value="Unassembled WGS sequence"/>
</dbReference>
<protein>
    <submittedName>
        <fullName evidence="2">P27 family phage terminase small subunit</fullName>
    </submittedName>
</protein>
<organism evidence="2 3">
    <name type="scientific">Christensenella tenuis</name>
    <dbReference type="NCBI Taxonomy" id="2763033"/>
    <lineage>
        <taxon>Bacteria</taxon>
        <taxon>Bacillati</taxon>
        <taxon>Bacillota</taxon>
        <taxon>Clostridia</taxon>
        <taxon>Christensenellales</taxon>
        <taxon>Christensenellaceae</taxon>
        <taxon>Christensenella</taxon>
    </lineage>
</organism>
<evidence type="ECO:0000313" key="2">
    <source>
        <dbReference type="EMBL" id="MBC5648494.1"/>
    </source>
</evidence>
<gene>
    <name evidence="2" type="ORF">H8S18_09115</name>
</gene>
<comment type="caution">
    <text evidence="2">The sequence shown here is derived from an EMBL/GenBank/DDBJ whole genome shotgun (WGS) entry which is preliminary data.</text>
</comment>
<accession>A0ABR7EFD9</accession>
<keyword evidence="1" id="KW-0175">Coiled coil</keyword>
<proteinExistence type="predicted"/>
<keyword evidence="3" id="KW-1185">Reference proteome</keyword>
<reference evidence="2 3" key="1">
    <citation type="submission" date="2020-08" db="EMBL/GenBank/DDBJ databases">
        <title>Genome public.</title>
        <authorList>
            <person name="Liu C."/>
            <person name="Sun Q."/>
        </authorList>
    </citation>
    <scope>NUCLEOTIDE SEQUENCE [LARGE SCALE GENOMIC DNA]</scope>
    <source>
        <strain evidence="2 3">NSJ-35</strain>
    </source>
</reference>
<dbReference type="RefSeq" id="WP_186857996.1">
    <property type="nucleotide sequence ID" value="NZ_JACOON010000004.1"/>
</dbReference>
<evidence type="ECO:0000313" key="3">
    <source>
        <dbReference type="Proteomes" id="UP000606889"/>
    </source>
</evidence>
<sequence>MAGRPSKPVELIVLENKNHITKAEIKARKQAEDALKTNSPLVETEAVKKNKIAHKEFLRLKKLYENIEFVEALDTQIVNRYCLGVSEMIRLREILDKMENVLDDKDLDGGDVAKAYTAINNLEGKLQQQEKLLLSYEDRLFLNPAGRMRAIPKKPEKKEATGIEAYRNRRNVQ</sequence>
<feature type="coiled-coil region" evidence="1">
    <location>
        <begin position="112"/>
        <end position="139"/>
    </location>
</feature>
<evidence type="ECO:0000256" key="1">
    <source>
        <dbReference type="SAM" id="Coils"/>
    </source>
</evidence>
<dbReference type="EMBL" id="JACOON010000004">
    <property type="protein sequence ID" value="MBC5648494.1"/>
    <property type="molecule type" value="Genomic_DNA"/>
</dbReference>
<name>A0ABR7EFD9_9FIRM</name>